<dbReference type="InterPro" id="IPR011060">
    <property type="entry name" value="RibuloseP-bd_barrel"/>
</dbReference>
<accession>A0A166EB91</accession>
<dbReference type="PANTHER" id="PTHR43090:SF2">
    <property type="entry name" value="1-(5-PHOSPHORIBOSYL)-5-[(5-PHOSPHORIBOSYLAMINO)METHYLIDENEAMINO] IMIDAZOLE-4-CARBOXAMIDE ISOMERASE"/>
    <property type="match status" value="1"/>
</dbReference>
<dbReference type="GO" id="GO:0004640">
    <property type="term" value="F:phosphoribosylanthranilate isomerase activity"/>
    <property type="evidence" value="ECO:0007669"/>
    <property type="project" value="UniProtKB-EC"/>
</dbReference>
<dbReference type="Pfam" id="PF00977">
    <property type="entry name" value="His_biosynth"/>
    <property type="match status" value="1"/>
</dbReference>
<proteinExistence type="inferred from homology"/>
<name>A0A166EB91_9EURY</name>
<dbReference type="PANTHER" id="PTHR43090">
    <property type="entry name" value="1-(5-PHOSPHORIBOSYL)-5-[(5-PHOSPHORIBOSYLAMINO)METHYLIDENEAMINO] IMIDAZOLE-4-CARBOXAMIDE ISOMERASE"/>
    <property type="match status" value="1"/>
</dbReference>
<dbReference type="InterPro" id="IPR004650">
    <property type="entry name" value="HisA/F-archaeal"/>
</dbReference>
<dbReference type="PATRIC" id="fig|47311.3.peg.942"/>
<dbReference type="InterPro" id="IPR044524">
    <property type="entry name" value="Isoase_HisA-like"/>
</dbReference>
<dbReference type="Proteomes" id="UP000077275">
    <property type="component" value="Unassembled WGS sequence"/>
</dbReference>
<dbReference type="CDD" id="cd04723">
    <property type="entry name" value="HisA_HisF"/>
    <property type="match status" value="1"/>
</dbReference>
<keyword evidence="4" id="KW-1185">Reference proteome</keyword>
<dbReference type="GO" id="GO:0005737">
    <property type="term" value="C:cytoplasm"/>
    <property type="evidence" value="ECO:0007669"/>
    <property type="project" value="TreeGrafter"/>
</dbReference>
<dbReference type="NCBIfam" id="TIGR00734">
    <property type="entry name" value="hisAF_rel"/>
    <property type="match status" value="1"/>
</dbReference>
<dbReference type="STRING" id="47311.MBCUT_08540"/>
<comment type="caution">
    <text evidence="3">The sequence shown here is derived from an EMBL/GenBank/DDBJ whole genome shotgun (WGS) entry which is preliminary data.</text>
</comment>
<dbReference type="InterPro" id="IPR006062">
    <property type="entry name" value="His_biosynth"/>
</dbReference>
<dbReference type="GO" id="GO:0000105">
    <property type="term" value="P:L-histidine biosynthetic process"/>
    <property type="evidence" value="ECO:0007669"/>
    <property type="project" value="UniProtKB-KW"/>
</dbReference>
<dbReference type="EC" id="5.3.1.16" evidence="3"/>
<reference evidence="3 4" key="1">
    <citation type="submission" date="2016-04" db="EMBL/GenBank/DDBJ databases">
        <title>Genome sequence of Methanobrevibacter cuticularis DSM 11139.</title>
        <authorList>
            <person name="Poehlein A."/>
            <person name="Seedorf H."/>
            <person name="Daniel R."/>
        </authorList>
    </citation>
    <scope>NUCLEOTIDE SEQUENCE [LARGE SCALE GENOMIC DNA]</scope>
    <source>
        <strain evidence="3 4">DSM 11139</strain>
    </source>
</reference>
<dbReference type="Gene3D" id="3.20.20.70">
    <property type="entry name" value="Aldolase class I"/>
    <property type="match status" value="1"/>
</dbReference>
<keyword evidence="3" id="KW-0413">Isomerase</keyword>
<evidence type="ECO:0000313" key="3">
    <source>
        <dbReference type="EMBL" id="KZX16468.1"/>
    </source>
</evidence>
<organism evidence="3 4">
    <name type="scientific">Methanobrevibacter cuticularis</name>
    <dbReference type="NCBI Taxonomy" id="47311"/>
    <lineage>
        <taxon>Archaea</taxon>
        <taxon>Methanobacteriati</taxon>
        <taxon>Methanobacteriota</taxon>
        <taxon>Methanomada group</taxon>
        <taxon>Methanobacteria</taxon>
        <taxon>Methanobacteriales</taxon>
        <taxon>Methanobacteriaceae</taxon>
        <taxon>Methanobrevibacter</taxon>
    </lineage>
</organism>
<dbReference type="OrthoDB" id="146815at2157"/>
<keyword evidence="2" id="KW-0368">Histidine biosynthesis</keyword>
<dbReference type="AlphaFoldDB" id="A0A166EB91"/>
<keyword evidence="2" id="KW-0028">Amino-acid biosynthesis</keyword>
<dbReference type="EMBL" id="LWMW01000092">
    <property type="protein sequence ID" value="KZX16468.1"/>
    <property type="molecule type" value="Genomic_DNA"/>
</dbReference>
<comment type="similarity">
    <text evidence="1 2">Belongs to the HisA/HisF family.</text>
</comment>
<dbReference type="GO" id="GO:0003949">
    <property type="term" value="F:1-(5-phosphoribosyl)-5-[(5-phosphoribosylamino)methylideneamino]imidazole-4-carboxamide isomerase activity"/>
    <property type="evidence" value="ECO:0007669"/>
    <property type="project" value="UniProtKB-EC"/>
</dbReference>
<dbReference type="EC" id="5.3.1.24" evidence="3"/>
<sequence length="231" mass="25779">MVEIIPVMDLMGGIAVSGKSGNRKQYTSLGSVFSRDSNPLEIANSLKIIGAKELYLADLDSIEKIGHNLDQVKMINTVIPVMLDCGIKNFDSFNFYLNFAYKLIIATETLESLEELHKIFNVFPKERIVISVDIKDGELYSKSKDFNLNLDEFKDELDLISPNEIILLDISRVGTGKGINEELINKFRKFENNLILGGGITKEDLPKLDDLGIKKVLIGSAIHNGEITPNF</sequence>
<dbReference type="RefSeq" id="WP_067259309.1">
    <property type="nucleotide sequence ID" value="NZ_LWMW01000092.1"/>
</dbReference>
<evidence type="ECO:0000313" key="4">
    <source>
        <dbReference type="Proteomes" id="UP000077275"/>
    </source>
</evidence>
<dbReference type="GO" id="GO:0000162">
    <property type="term" value="P:L-tryptophan biosynthetic process"/>
    <property type="evidence" value="ECO:0007669"/>
    <property type="project" value="TreeGrafter"/>
</dbReference>
<protein>
    <submittedName>
        <fullName evidence="3">Phosphoribosyl isomerase A</fullName>
        <ecNumber evidence="3">5.3.1.16</ecNumber>
        <ecNumber evidence="3">5.3.1.24</ecNumber>
    </submittedName>
</protein>
<dbReference type="InterPro" id="IPR013785">
    <property type="entry name" value="Aldolase_TIM"/>
</dbReference>
<dbReference type="SUPFAM" id="SSF51366">
    <property type="entry name" value="Ribulose-phoshate binding barrel"/>
    <property type="match status" value="1"/>
</dbReference>
<evidence type="ECO:0000256" key="1">
    <source>
        <dbReference type="ARBA" id="ARBA00009667"/>
    </source>
</evidence>
<gene>
    <name evidence="3" type="primary">priA</name>
    <name evidence="3" type="ORF">MBCUT_08540</name>
</gene>
<evidence type="ECO:0000256" key="2">
    <source>
        <dbReference type="RuleBase" id="RU003657"/>
    </source>
</evidence>